<gene>
    <name evidence="1" type="ORF">NBC122_00598</name>
</gene>
<reference evidence="1 2" key="1">
    <citation type="submission" date="2019-03" db="EMBL/GenBank/DDBJ databases">
        <authorList>
            <person name="Kim H."/>
            <person name="Yu S.-M."/>
        </authorList>
    </citation>
    <scope>NUCLEOTIDE SEQUENCE [LARGE SCALE GENOMIC DNA]</scope>
    <source>
        <strain evidence="1 2">NBC122</strain>
    </source>
</reference>
<evidence type="ECO:0000313" key="1">
    <source>
        <dbReference type="EMBL" id="QBO57435.1"/>
    </source>
</evidence>
<sequence length="176" mass="19766">MKKILAILPLIIMSCQKKEVVSENTVDNDSVIVSEQKAIHNKMDSAANGIVSIDENNALKESFKTERTVGGNKIIQTINADQLPILLSDEFTTENQQMVVKIRDFNRRQLIGKISPENSDMNIRFNQIKLANGHYDGPFGREIKYDIKEKGEIWLIIGKSNMASGEAKGKFTVNLE</sequence>
<dbReference type="PROSITE" id="PS51257">
    <property type="entry name" value="PROKAR_LIPOPROTEIN"/>
    <property type="match status" value="1"/>
</dbReference>
<organism evidence="1 2">
    <name type="scientific">Chryseobacterium salivictor</name>
    <dbReference type="NCBI Taxonomy" id="2547600"/>
    <lineage>
        <taxon>Bacteria</taxon>
        <taxon>Pseudomonadati</taxon>
        <taxon>Bacteroidota</taxon>
        <taxon>Flavobacteriia</taxon>
        <taxon>Flavobacteriales</taxon>
        <taxon>Weeksellaceae</taxon>
        <taxon>Chryseobacterium group</taxon>
        <taxon>Chryseobacterium</taxon>
    </lineage>
</organism>
<accession>A0A4P6ZDC6</accession>
<name>A0A4P6ZDC6_9FLAO</name>
<proteinExistence type="predicted"/>
<dbReference type="OrthoDB" id="1255149at2"/>
<dbReference type="EMBL" id="CP037954">
    <property type="protein sequence ID" value="QBO57435.1"/>
    <property type="molecule type" value="Genomic_DNA"/>
</dbReference>
<dbReference type="KEGG" id="csal:NBC122_00598"/>
<protein>
    <submittedName>
        <fullName evidence="1">Uncharacterized protein</fullName>
    </submittedName>
</protein>
<evidence type="ECO:0000313" key="2">
    <source>
        <dbReference type="Proteomes" id="UP000294419"/>
    </source>
</evidence>
<keyword evidence="2" id="KW-1185">Reference proteome</keyword>
<dbReference type="Proteomes" id="UP000294419">
    <property type="component" value="Chromosome"/>
</dbReference>
<dbReference type="AlphaFoldDB" id="A0A4P6ZDC6"/>
<dbReference type="RefSeq" id="WP_133438938.1">
    <property type="nucleotide sequence ID" value="NZ_CP037954.1"/>
</dbReference>